<proteinExistence type="predicted"/>
<accession>A0AAE1UGZ6</accession>
<evidence type="ECO:0000313" key="4">
    <source>
        <dbReference type="EMBL" id="KAK4324273.1"/>
    </source>
</evidence>
<dbReference type="Proteomes" id="UP001292094">
    <property type="component" value="Unassembled WGS sequence"/>
</dbReference>
<evidence type="ECO:0000313" key="5">
    <source>
        <dbReference type="Proteomes" id="UP001292094"/>
    </source>
</evidence>
<feature type="region of interest" description="Disordered" evidence="1">
    <location>
        <begin position="372"/>
        <end position="449"/>
    </location>
</feature>
<dbReference type="Pfam" id="PF13358">
    <property type="entry name" value="DDE_3"/>
    <property type="match status" value="1"/>
</dbReference>
<dbReference type="InterPro" id="IPR036397">
    <property type="entry name" value="RNaseH_sf"/>
</dbReference>
<name>A0AAE1UGZ6_9EUCA</name>
<organism evidence="4 5">
    <name type="scientific">Petrolisthes manimaculis</name>
    <dbReference type="NCBI Taxonomy" id="1843537"/>
    <lineage>
        <taxon>Eukaryota</taxon>
        <taxon>Metazoa</taxon>
        <taxon>Ecdysozoa</taxon>
        <taxon>Arthropoda</taxon>
        <taxon>Crustacea</taxon>
        <taxon>Multicrustacea</taxon>
        <taxon>Malacostraca</taxon>
        <taxon>Eumalacostraca</taxon>
        <taxon>Eucarida</taxon>
        <taxon>Decapoda</taxon>
        <taxon>Pleocyemata</taxon>
        <taxon>Anomura</taxon>
        <taxon>Galatheoidea</taxon>
        <taxon>Porcellanidae</taxon>
        <taxon>Petrolisthes</taxon>
    </lineage>
</organism>
<dbReference type="AlphaFoldDB" id="A0AAE1UGZ6"/>
<evidence type="ECO:0000259" key="2">
    <source>
        <dbReference type="Pfam" id="PF13358"/>
    </source>
</evidence>
<protein>
    <recommendedName>
        <fullName evidence="6">Transposase</fullName>
    </recommendedName>
</protein>
<evidence type="ECO:0000256" key="1">
    <source>
        <dbReference type="SAM" id="MobiDB-lite"/>
    </source>
</evidence>
<dbReference type="InterPro" id="IPR029526">
    <property type="entry name" value="PGBD"/>
</dbReference>
<feature type="domain" description="Tc1-like transposase DDE" evidence="2">
    <location>
        <begin position="246"/>
        <end position="376"/>
    </location>
</feature>
<comment type="caution">
    <text evidence="4">The sequence shown here is derived from an EMBL/GenBank/DDBJ whole genome shotgun (WGS) entry which is preliminary data.</text>
</comment>
<evidence type="ECO:0008006" key="6">
    <source>
        <dbReference type="Google" id="ProtNLM"/>
    </source>
</evidence>
<dbReference type="PANTHER" id="PTHR33939">
    <property type="entry name" value="PROTEIN CBG22215"/>
    <property type="match status" value="1"/>
</dbReference>
<reference evidence="4" key="1">
    <citation type="submission" date="2023-11" db="EMBL/GenBank/DDBJ databases">
        <title>Genome assemblies of two species of porcelain crab, Petrolisthes cinctipes and Petrolisthes manimaculis (Anomura: Porcellanidae).</title>
        <authorList>
            <person name="Angst P."/>
        </authorList>
    </citation>
    <scope>NUCLEOTIDE SEQUENCE</scope>
    <source>
        <strain evidence="4">PB745_02</strain>
        <tissue evidence="4">Gill</tissue>
    </source>
</reference>
<dbReference type="EMBL" id="JAWZYT010000373">
    <property type="protein sequence ID" value="KAK4324273.1"/>
    <property type="molecule type" value="Genomic_DNA"/>
</dbReference>
<dbReference type="GO" id="GO:0003676">
    <property type="term" value="F:nucleic acid binding"/>
    <property type="evidence" value="ECO:0007669"/>
    <property type="project" value="InterPro"/>
</dbReference>
<gene>
    <name evidence="4" type="ORF">Pmani_005113</name>
</gene>
<dbReference type="PANTHER" id="PTHR33939:SF1">
    <property type="entry name" value="DUF4371 DOMAIN-CONTAINING PROTEIN"/>
    <property type="match status" value="1"/>
</dbReference>
<dbReference type="Pfam" id="PF13843">
    <property type="entry name" value="DDE_Tnp_1_7"/>
    <property type="match status" value="1"/>
</dbReference>
<dbReference type="InterPro" id="IPR038717">
    <property type="entry name" value="Tc1-like_DDE_dom"/>
</dbReference>
<feature type="domain" description="PiggyBac transposable element-derived protein" evidence="3">
    <location>
        <begin position="501"/>
        <end position="733"/>
    </location>
</feature>
<sequence length="741" mass="84773">MAENIQTGAHRQQYSSQTKLVALSVHQYLRRLHPSFAEGDIDQETATATGISVRSLHRFKREAKEGCISSPPKKRMRKSPVLSIDTFEEECIRRVITSFYERGEIPTLKNILEQVKEAPISFKGQKSSLYKLMKKLGFRFKKTDKGRHILMEREDIVLTRCTYLRKVKENRDSSNPRPEIYMGETWVSQNECVDKCWTTVEEKLGPKVKSGRGARYIIVHAGGMDGFVPGGLHMFRSKNENKGDYHDSMNHNTFRSWLENNLLPNIPPRSLIIMDNASYHCKVINKAPTQSSRKNEIIEWLERNDLPHSPLHTKPELLHQVKKNKQKEVYEIDDIAMRHGHEVLRLPPYHCQLNPIELIWARVKEDIRKNISNSNQNGLQPSPTPASATPAEPGPRRRGRRHAGDDEVPPVVAGPSGLQPSPTPASATPAEPVPRRRGRRHASDDDVPPVVQYRTSTIASVSGFQWSTRPQTSSKTRVAARNVVHETLGPTHDAQNALSYRECFNLFWNDRMIEEVREWTNAKIRQEAAKYGRVQVTQAPVTMLELKAFIGIHIFAGSQKDNHMSTREMWQVTSSPVYRAVMSVGRFEFLINCLRFDDPDTRVERRATDKFAPIRKIWDIFSDNCRRMYTPSEHLCVDEQLVAFRGRCPFRMYIPLKPAKYGLKIFMLTDNETKYLCAAIPYLGKGTVESVFGENLGHTVIKSLARPYFRSNRNITADNWFMSVPMVTDLLTNCGLPMLGQ</sequence>
<evidence type="ECO:0000259" key="3">
    <source>
        <dbReference type="Pfam" id="PF13843"/>
    </source>
</evidence>
<dbReference type="Gene3D" id="3.30.420.10">
    <property type="entry name" value="Ribonuclease H-like superfamily/Ribonuclease H"/>
    <property type="match status" value="1"/>
</dbReference>
<keyword evidence="5" id="KW-1185">Reference proteome</keyword>